<evidence type="ECO:0000256" key="3">
    <source>
        <dbReference type="ARBA" id="ARBA00022801"/>
    </source>
</evidence>
<dbReference type="STRING" id="37001.A0A1A9W1E5"/>
<keyword evidence="9" id="KW-1185">Reference proteome</keyword>
<proteinExistence type="inferred from homology"/>
<dbReference type="VEuPathDB" id="VectorBase:GBRI002818"/>
<evidence type="ECO:0000313" key="8">
    <source>
        <dbReference type="EnsemblMetazoa" id="GBRI002818-PA"/>
    </source>
</evidence>
<name>A0A1A9W1E5_9MUSC</name>
<evidence type="ECO:0000259" key="7">
    <source>
        <dbReference type="Pfam" id="PF00135"/>
    </source>
</evidence>
<dbReference type="PANTHER" id="PTHR43142:SF1">
    <property type="entry name" value="CARBOXYLIC ESTER HYDROLASE"/>
    <property type="match status" value="1"/>
</dbReference>
<dbReference type="PANTHER" id="PTHR43142">
    <property type="entry name" value="CARBOXYLIC ESTER HYDROLASE"/>
    <property type="match status" value="1"/>
</dbReference>
<dbReference type="AlphaFoldDB" id="A0A1A9W1E5"/>
<dbReference type="GO" id="GO:0052689">
    <property type="term" value="F:carboxylic ester hydrolase activity"/>
    <property type="evidence" value="ECO:0007669"/>
    <property type="project" value="UniProtKB-KW"/>
</dbReference>
<feature type="domain" description="Carboxylesterase type B" evidence="7">
    <location>
        <begin position="3"/>
        <end position="393"/>
    </location>
</feature>
<dbReference type="Gene3D" id="3.40.50.1820">
    <property type="entry name" value="alpha/beta hydrolase"/>
    <property type="match status" value="1"/>
</dbReference>
<evidence type="ECO:0000256" key="6">
    <source>
        <dbReference type="RuleBase" id="RU361235"/>
    </source>
</evidence>
<dbReference type="EC" id="3.1.1.-" evidence="6"/>
<dbReference type="InterPro" id="IPR002018">
    <property type="entry name" value="CarbesteraseB"/>
</dbReference>
<reference evidence="9" key="1">
    <citation type="submission" date="2014-03" db="EMBL/GenBank/DDBJ databases">
        <authorList>
            <person name="Aksoy S."/>
            <person name="Warren W."/>
            <person name="Wilson R.K."/>
        </authorList>
    </citation>
    <scope>NUCLEOTIDE SEQUENCE [LARGE SCALE GENOMIC DNA]</scope>
    <source>
        <strain evidence="9">IAEA</strain>
    </source>
</reference>
<dbReference type="InterPro" id="IPR019826">
    <property type="entry name" value="Carboxylesterase_B_AS"/>
</dbReference>
<dbReference type="InterPro" id="IPR029058">
    <property type="entry name" value="AB_hydrolase_fold"/>
</dbReference>
<comment type="similarity">
    <text evidence="1 6">Belongs to the type-B carboxylesterase/lipase family.</text>
</comment>
<sequence length="404" mass="46495">MMEDVVLVTFNYRISMIGFLSLCDPSVQVPGNAGLKDQVLALKWVKANIELFGGDSNNICVFGESAGGASVHYMLSTERTRNLFHKAICQSGSFLHEWALSQDAIELSYLLACRKGYKGPKGNDKVILKFLQSLPAEKLVEIDELDVVARHKGYVFASVPTIEPYESEDSIITKPLWEFIRAAWGNDIPLIIGGTSFEGLYMYPILKKYPDILERFLRKPGKLLPNDVPLEDNKKKSATLLEKLSTTLTKEHFGDMKVDRENILPILDYFSYRLLWHGLHRFLRVRLKYATKPTYQYVFDFDSPTFNHHRELFCGGDITKGVSHADDLSYLFYSFYSKKLDHNSIEFLTIQRMIKMWITFARTSNPNCEYVSDWEDIRKAGIYKWLNIGNELKFVDMPKIFQAQ</sequence>
<reference evidence="8" key="2">
    <citation type="submission" date="2020-05" db="UniProtKB">
        <authorList>
            <consortium name="EnsemblMetazoa"/>
        </authorList>
    </citation>
    <scope>IDENTIFICATION</scope>
    <source>
        <strain evidence="8">IAEA</strain>
    </source>
</reference>
<evidence type="ECO:0000256" key="4">
    <source>
        <dbReference type="ARBA" id="ARBA00023157"/>
    </source>
</evidence>
<keyword evidence="4" id="KW-1015">Disulfide bond</keyword>
<organism evidence="8 9">
    <name type="scientific">Glossina brevipalpis</name>
    <dbReference type="NCBI Taxonomy" id="37001"/>
    <lineage>
        <taxon>Eukaryota</taxon>
        <taxon>Metazoa</taxon>
        <taxon>Ecdysozoa</taxon>
        <taxon>Arthropoda</taxon>
        <taxon>Hexapoda</taxon>
        <taxon>Insecta</taxon>
        <taxon>Pterygota</taxon>
        <taxon>Neoptera</taxon>
        <taxon>Endopterygota</taxon>
        <taxon>Diptera</taxon>
        <taxon>Brachycera</taxon>
        <taxon>Muscomorpha</taxon>
        <taxon>Hippoboscoidea</taxon>
        <taxon>Glossinidae</taxon>
        <taxon>Glossina</taxon>
    </lineage>
</organism>
<evidence type="ECO:0000256" key="1">
    <source>
        <dbReference type="ARBA" id="ARBA00005964"/>
    </source>
</evidence>
<protein>
    <recommendedName>
        <fullName evidence="6">Carboxylic ester hydrolase</fullName>
        <ecNumber evidence="6">3.1.1.-</ecNumber>
    </recommendedName>
</protein>
<dbReference type="PROSITE" id="PS00122">
    <property type="entry name" value="CARBOXYLESTERASE_B_1"/>
    <property type="match status" value="1"/>
</dbReference>
<accession>A0A1A9W1E5</accession>
<dbReference type="Pfam" id="PF00135">
    <property type="entry name" value="COesterase"/>
    <property type="match status" value="1"/>
</dbReference>
<dbReference type="Proteomes" id="UP000091820">
    <property type="component" value="Unassembled WGS sequence"/>
</dbReference>
<keyword evidence="3 6" id="KW-0378">Hydrolase</keyword>
<keyword evidence="2" id="KW-0719">Serine esterase</keyword>
<keyword evidence="5" id="KW-0325">Glycoprotein</keyword>
<evidence type="ECO:0000256" key="2">
    <source>
        <dbReference type="ARBA" id="ARBA00022487"/>
    </source>
</evidence>
<evidence type="ECO:0000313" key="9">
    <source>
        <dbReference type="Proteomes" id="UP000091820"/>
    </source>
</evidence>
<dbReference type="EnsemblMetazoa" id="GBRI002818-RA">
    <property type="protein sequence ID" value="GBRI002818-PA"/>
    <property type="gene ID" value="GBRI002818"/>
</dbReference>
<evidence type="ECO:0000256" key="5">
    <source>
        <dbReference type="ARBA" id="ARBA00023180"/>
    </source>
</evidence>
<dbReference type="SUPFAM" id="SSF53474">
    <property type="entry name" value="alpha/beta-Hydrolases"/>
    <property type="match status" value="1"/>
</dbReference>